<feature type="transmembrane region" description="Helical" evidence="8">
    <location>
        <begin position="271"/>
        <end position="296"/>
    </location>
</feature>
<dbReference type="GO" id="GO:0022857">
    <property type="term" value="F:transmembrane transporter activity"/>
    <property type="evidence" value="ECO:0007669"/>
    <property type="project" value="InterPro"/>
</dbReference>
<reference evidence="10 11" key="1">
    <citation type="journal article" date="2014" name="BMC Genomics">
        <title>Comparison of environmental and isolate Sulfobacillus genomes reveals diverse carbon, sulfur, nitrogen, and hydrogen metabolisms.</title>
        <authorList>
            <person name="Justice N.B."/>
            <person name="Norman A."/>
            <person name="Brown C.T."/>
            <person name="Singh A."/>
            <person name="Thomas B.C."/>
            <person name="Banfield J.F."/>
        </authorList>
    </citation>
    <scope>NUCLEOTIDE SEQUENCE [LARGE SCALE GENOMIC DNA]</scope>
    <source>
        <strain evidence="10">AMDSBA1</strain>
    </source>
</reference>
<keyword evidence="4 8" id="KW-0812">Transmembrane</keyword>
<feature type="transmembrane region" description="Helical" evidence="8">
    <location>
        <begin position="121"/>
        <end position="143"/>
    </location>
</feature>
<dbReference type="AlphaFoldDB" id="A0A2T2WTX3"/>
<evidence type="ECO:0000259" key="9">
    <source>
        <dbReference type="PROSITE" id="PS50850"/>
    </source>
</evidence>
<evidence type="ECO:0000313" key="10">
    <source>
        <dbReference type="EMBL" id="PSR25689.1"/>
    </source>
</evidence>
<feature type="transmembrane region" description="Helical" evidence="8">
    <location>
        <begin position="91"/>
        <end position="109"/>
    </location>
</feature>
<keyword evidence="6 8" id="KW-0472">Membrane</keyword>
<evidence type="ECO:0000256" key="5">
    <source>
        <dbReference type="ARBA" id="ARBA00022989"/>
    </source>
</evidence>
<feature type="transmembrane region" description="Helical" evidence="8">
    <location>
        <begin position="155"/>
        <end position="172"/>
    </location>
</feature>
<dbReference type="Gene3D" id="1.20.1250.20">
    <property type="entry name" value="MFS general substrate transporter like domains"/>
    <property type="match status" value="2"/>
</dbReference>
<comment type="similarity">
    <text evidence="2 7">Belongs to the major facilitator superfamily. Sugar transporter (TC 2.A.1.1) family.</text>
</comment>
<sequence length="449" mass="48236">MATIGGFLFGYDLSNIGSALNFVPYHLGSFALGYLVAGSSLGAAIGALAAGPVTDAWGRKSLLILDAAIYAAGALLSAFTVNAFMLLASRTLIGLAIGADSAIATVYIAEYAPKARRGSLAILQQWMITVGIFMAYIVGIVVFSLLPNQATTLDWRLILGLGAVPAIIGLIYRMHMPESPRWLLQHGQLERLRQVLRLLGIEASMEDLRQARKNQSDDKGQTPKRITPGMRYALLVAGVFMIFQQITGINIPLTYGPKILKPYFASGHVTAVHAAVSGIEATLVLATVNMAATYIGFRLIDSWGRRRISRVGFAGMAVFMVLAALALTNLGGIARVVTLLSMLAGFIVFFAFGVGGTGWIIEGEYFPTALRGRMAALVAFIDWTANFVIVEAFPVLQKGIGLTGVMLLFAILSVLAVGFISRWMPETKGLSVEEITDQFDRIADSRSHI</sequence>
<dbReference type="NCBIfam" id="TIGR00879">
    <property type="entry name" value="SP"/>
    <property type="match status" value="1"/>
</dbReference>
<name>A0A2T2WTX3_9FIRM</name>
<keyword evidence="5 8" id="KW-1133">Transmembrane helix</keyword>
<accession>A0A2T2WTX3</accession>
<dbReference type="EMBL" id="PXYT01000051">
    <property type="protein sequence ID" value="PSR25689.1"/>
    <property type="molecule type" value="Genomic_DNA"/>
</dbReference>
<dbReference type="InterPro" id="IPR050814">
    <property type="entry name" value="Myo-inositol_Transporter"/>
</dbReference>
<evidence type="ECO:0000256" key="6">
    <source>
        <dbReference type="ARBA" id="ARBA00023136"/>
    </source>
</evidence>
<dbReference type="InterPro" id="IPR005829">
    <property type="entry name" value="Sugar_transporter_CS"/>
</dbReference>
<evidence type="ECO:0000256" key="7">
    <source>
        <dbReference type="RuleBase" id="RU003346"/>
    </source>
</evidence>
<dbReference type="InterPro" id="IPR036259">
    <property type="entry name" value="MFS_trans_sf"/>
</dbReference>
<dbReference type="GO" id="GO:0005886">
    <property type="term" value="C:plasma membrane"/>
    <property type="evidence" value="ECO:0007669"/>
    <property type="project" value="UniProtKB-SubCell"/>
</dbReference>
<dbReference type="InterPro" id="IPR003663">
    <property type="entry name" value="Sugar/inositol_transpt"/>
</dbReference>
<feature type="transmembrane region" description="Helical" evidence="8">
    <location>
        <begin position="232"/>
        <end position="251"/>
    </location>
</feature>
<dbReference type="Pfam" id="PF00083">
    <property type="entry name" value="Sugar_tr"/>
    <property type="match status" value="1"/>
</dbReference>
<comment type="subcellular location">
    <subcellularLocation>
        <location evidence="1">Cell membrane</location>
        <topology evidence="1">Multi-pass membrane protein</topology>
    </subcellularLocation>
</comment>
<dbReference type="PROSITE" id="PS00216">
    <property type="entry name" value="SUGAR_TRANSPORT_1"/>
    <property type="match status" value="1"/>
</dbReference>
<dbReference type="InterPro" id="IPR005828">
    <property type="entry name" value="MFS_sugar_transport-like"/>
</dbReference>
<evidence type="ECO:0000256" key="2">
    <source>
        <dbReference type="ARBA" id="ARBA00010992"/>
    </source>
</evidence>
<organism evidence="10 11">
    <name type="scientific">Sulfobacillus benefaciens</name>
    <dbReference type="NCBI Taxonomy" id="453960"/>
    <lineage>
        <taxon>Bacteria</taxon>
        <taxon>Bacillati</taxon>
        <taxon>Bacillota</taxon>
        <taxon>Clostridia</taxon>
        <taxon>Eubacteriales</taxon>
        <taxon>Clostridiales Family XVII. Incertae Sedis</taxon>
        <taxon>Sulfobacillus</taxon>
    </lineage>
</organism>
<evidence type="ECO:0000256" key="1">
    <source>
        <dbReference type="ARBA" id="ARBA00004651"/>
    </source>
</evidence>
<dbReference type="PANTHER" id="PTHR48020:SF12">
    <property type="entry name" value="PROTON MYO-INOSITOL COTRANSPORTER"/>
    <property type="match status" value="1"/>
</dbReference>
<evidence type="ECO:0000256" key="8">
    <source>
        <dbReference type="SAM" id="Phobius"/>
    </source>
</evidence>
<feature type="transmembrane region" description="Helical" evidence="8">
    <location>
        <begin position="339"/>
        <end position="361"/>
    </location>
</feature>
<feature type="transmembrane region" description="Helical" evidence="8">
    <location>
        <begin position="373"/>
        <end position="393"/>
    </location>
</feature>
<protein>
    <submittedName>
        <fullName evidence="10">MFS transporter</fullName>
    </submittedName>
</protein>
<dbReference type="SUPFAM" id="SSF103473">
    <property type="entry name" value="MFS general substrate transporter"/>
    <property type="match status" value="1"/>
</dbReference>
<keyword evidence="3 7" id="KW-0813">Transport</keyword>
<dbReference type="PROSITE" id="PS50850">
    <property type="entry name" value="MFS"/>
    <property type="match status" value="1"/>
</dbReference>
<evidence type="ECO:0000256" key="4">
    <source>
        <dbReference type="ARBA" id="ARBA00022692"/>
    </source>
</evidence>
<evidence type="ECO:0000256" key="3">
    <source>
        <dbReference type="ARBA" id="ARBA00022448"/>
    </source>
</evidence>
<dbReference type="PANTHER" id="PTHR48020">
    <property type="entry name" value="PROTON MYO-INOSITOL COTRANSPORTER"/>
    <property type="match status" value="1"/>
</dbReference>
<evidence type="ECO:0000313" key="11">
    <source>
        <dbReference type="Proteomes" id="UP000242699"/>
    </source>
</evidence>
<feature type="transmembrane region" description="Helical" evidence="8">
    <location>
        <begin position="308"/>
        <end position="327"/>
    </location>
</feature>
<feature type="domain" description="Major facilitator superfamily (MFS) profile" evidence="9">
    <location>
        <begin position="1"/>
        <end position="428"/>
    </location>
</feature>
<dbReference type="PROSITE" id="PS00217">
    <property type="entry name" value="SUGAR_TRANSPORT_2"/>
    <property type="match status" value="1"/>
</dbReference>
<dbReference type="Proteomes" id="UP000242699">
    <property type="component" value="Unassembled WGS sequence"/>
</dbReference>
<dbReference type="PRINTS" id="PR00171">
    <property type="entry name" value="SUGRTRNSPORT"/>
</dbReference>
<dbReference type="InterPro" id="IPR020846">
    <property type="entry name" value="MFS_dom"/>
</dbReference>
<feature type="transmembrane region" description="Helical" evidence="8">
    <location>
        <begin position="30"/>
        <end position="50"/>
    </location>
</feature>
<gene>
    <name evidence="10" type="ORF">C7B43_16330</name>
</gene>
<feature type="transmembrane region" description="Helical" evidence="8">
    <location>
        <begin position="62"/>
        <end position="85"/>
    </location>
</feature>
<proteinExistence type="inferred from homology"/>
<feature type="transmembrane region" description="Helical" evidence="8">
    <location>
        <begin position="399"/>
        <end position="420"/>
    </location>
</feature>
<comment type="caution">
    <text evidence="10">The sequence shown here is derived from an EMBL/GenBank/DDBJ whole genome shotgun (WGS) entry which is preliminary data.</text>
</comment>